<dbReference type="SMART" id="SM01169">
    <property type="entry name" value="DUF1943"/>
    <property type="match status" value="1"/>
</dbReference>
<dbReference type="InterPro" id="IPR001846">
    <property type="entry name" value="VWF_type-D"/>
</dbReference>
<dbReference type="InterPro" id="IPR001747">
    <property type="entry name" value="Vitellogenin_N"/>
</dbReference>
<evidence type="ECO:0000256" key="1">
    <source>
        <dbReference type="ARBA" id="ARBA00022729"/>
    </source>
</evidence>
<dbReference type="InterPro" id="IPR050733">
    <property type="entry name" value="Vitellogenin/Apolipophorin"/>
</dbReference>
<dbReference type="KEGG" id="hst:105191299"/>
<gene>
    <name evidence="5" type="ORF">EAI_03565</name>
</gene>
<feature type="domain" description="Vitellogenin" evidence="4">
    <location>
        <begin position="22"/>
        <end position="696"/>
    </location>
</feature>
<dbReference type="PANTHER" id="PTHR23345">
    <property type="entry name" value="VITELLOGENIN-RELATED"/>
    <property type="match status" value="1"/>
</dbReference>
<evidence type="ECO:0000259" key="4">
    <source>
        <dbReference type="PROSITE" id="PS51211"/>
    </source>
</evidence>
<dbReference type="SMART" id="SM00216">
    <property type="entry name" value="VWD"/>
    <property type="match status" value="1"/>
</dbReference>
<dbReference type="SUPFAM" id="SSF56968">
    <property type="entry name" value="Lipovitellin-phosvitin complex, beta-sheet shell regions"/>
    <property type="match status" value="2"/>
</dbReference>
<dbReference type="Pfam" id="PF01347">
    <property type="entry name" value="Vitellogenin_N"/>
    <property type="match status" value="1"/>
</dbReference>
<dbReference type="PhylomeDB" id="E2C964"/>
<keyword evidence="6" id="KW-1185">Reference proteome</keyword>
<dbReference type="InterPro" id="IPR011030">
    <property type="entry name" value="Lipovitellin_superhlx_dom"/>
</dbReference>
<dbReference type="PANTHER" id="PTHR23345:SF33">
    <property type="entry name" value="CROSSVEINLESS D"/>
    <property type="match status" value="1"/>
</dbReference>
<dbReference type="InterPro" id="IPR015816">
    <property type="entry name" value="Vitellinogen_b-sht_N"/>
</dbReference>
<evidence type="ECO:0000256" key="2">
    <source>
        <dbReference type="PROSITE-ProRule" id="PRU00557"/>
    </source>
</evidence>
<dbReference type="PROSITE" id="PS51211">
    <property type="entry name" value="VITELLOGENIN"/>
    <property type="match status" value="1"/>
</dbReference>
<dbReference type="Gene3D" id="2.30.230.10">
    <property type="entry name" value="Lipovitellin, beta-sheet shell regions, chain A"/>
    <property type="match status" value="1"/>
</dbReference>
<sequence>MMNAFNALLLCLTAACAVPVHFPIEKTLIYKYHADVKAGIIEPAQYASQFALSGQLHIKKDVSDSTLNNAYYVKLQDVKYGMHNGMAVDHQPVEVVHELDETAQQIHDPFLIVYDDENGKFQGIKVPETESGWSRNIKQGIASMLQLDLSQVQLQTPMKKHAFVTTENTIHGTCRVAYDVHPVQSGTTNVFVVTKLHDLKNCSHFVQRVFDHDECEKCHVESVDDMSAAVRRVFQMEQQDDGILIKHLAAHSVINYLPYNARSEAHQLLTNTTLSLENVVPTTETHLPVVNFQSVPLVRDVTFNKPIRNYAIHAAEDLTHGRHIVKLDMLIPKLKKMLAEAADYLDENHLEAKEPDWKHGQTINRLQHTMSYMDLGSLEQVFNTIQDPKTPKEVTIKNIFLQMIPTAGTTAACHFTRNVIRKHKVTDVTAVKMLAKLPMYVKVPSERLLLEMEDLLKLDNIVSPQIHKASILCFSTLIHKTFMHQFNEIVNPLLSRYLQRFFDHVKNDQSYEMKIVYLMAIKNVQVGNIEKLLEPIIRGDIMVSEHPHHIRVQAIWAIKKAVADKVEYTHNLLSPILADITQPLTIRIAAYDVLISQLPNMQRMMNMHWLMSYEQNSHLYNYHLTTMKGLANSVDPCLRPIREMARKIMRYTKIRPITTPLSAKHFYDYVDPVYEHGKSWTNALVLEEVTGLPQAGYVELRTSVARKPVEKIGIYWSAQGVDEIMKILKKELLGGKIENLTNRNVQNILNRAAHDMPVKKNIHVDICITLHGHVIIANHYDRTHISKLPEELLHAVKQAVGNLQYIDYDTLFEMQVPTDMGLQAVFSTKMPHLWSLRFNNVHTDTQNPSINMKFEVDSRLWRHGEYVMSVYNPIVDVWHSIRKSTTQDVALPLEMSISYNHEAKSIKISMPRLPATKLSYSGMRYHAKNLVTITEDEQDVLKKCCSNCQHHTVVTTGEKKIHHFAVDSRDIGLKYITSIFDCESGVTPTSNAKEFERAFSPEHKNTGNLKRLQYFMGIHQKLYNDYISPDMGSCGRLIKIEPSIVYPTSHVELNLRVNMDDVDHIYDKMHILNGKKINIRGTLDAKAASTNASVRSWDVNMNVDMSQGHLVNNVKIQVTRVTPGEKKLKICVDAQKNYPDTQIPYPKVSNSKVETNTKMTISAGYTDEDKCVRDEMLIIMTMKGEMTEEQKNQLAHDNVHGACVKDMTNPQFVEKENHIPKTQNCIHETVLYTTMRKYTINAFYKKLPVGIYSYLAMIDDHFRATHLSHVQYLTERVESGNAKIVIEFPSDMNYINATVITPVNGYEYIQIPLHPQHEALFEGVLMEKPAHSGWHYVTDNTHFSAPVLNKVTQELIKICTVYPQVLITLDNGLIPFTVPDQWTLVSGDHVDQTYAVFIKNVQPNTIAVKVYVAGHEIEIIPSSPSHIVTVDGNMIDQYEKGVMVPEDESKSYAFKLTVHNEHLVVQSQRVPVMVLWTPNSVSVMVETVLQGHVTGVCGHMDDTHKERMPKIYTGTHL</sequence>
<feature type="signal peptide" evidence="3">
    <location>
        <begin position="1"/>
        <end position="17"/>
    </location>
</feature>
<dbReference type="Gene3D" id="1.25.10.20">
    <property type="entry name" value="Vitellinogen, superhelical"/>
    <property type="match status" value="1"/>
</dbReference>
<accession>E2C964</accession>
<keyword evidence="1 3" id="KW-0732">Signal</keyword>
<comment type="caution">
    <text evidence="2">Lacks conserved residue(s) required for the propagation of feature annotation.</text>
</comment>
<dbReference type="EMBL" id="GL453780">
    <property type="protein sequence ID" value="EFN75537.1"/>
    <property type="molecule type" value="Genomic_DNA"/>
</dbReference>
<dbReference type="Pfam" id="PF00094">
    <property type="entry name" value="VWD"/>
    <property type="match status" value="1"/>
</dbReference>
<protein>
    <submittedName>
        <fullName evidence="5">Vitellogenin</fullName>
    </submittedName>
</protein>
<dbReference type="InterPro" id="IPR015255">
    <property type="entry name" value="Vitellinogen_open_b-sht"/>
</dbReference>
<dbReference type="InterPro" id="IPR015819">
    <property type="entry name" value="Lipid_transp_b-sht_shell"/>
</dbReference>
<evidence type="ECO:0000256" key="3">
    <source>
        <dbReference type="SAM" id="SignalP"/>
    </source>
</evidence>
<dbReference type="SUPFAM" id="SSF48431">
    <property type="entry name" value="Lipovitellin-phosvitin complex, superhelical domain"/>
    <property type="match status" value="1"/>
</dbReference>
<organism evidence="6">
    <name type="scientific">Harpegnathos saltator</name>
    <name type="common">Jerdon's jumping ant</name>
    <dbReference type="NCBI Taxonomy" id="610380"/>
    <lineage>
        <taxon>Eukaryota</taxon>
        <taxon>Metazoa</taxon>
        <taxon>Ecdysozoa</taxon>
        <taxon>Arthropoda</taxon>
        <taxon>Hexapoda</taxon>
        <taxon>Insecta</taxon>
        <taxon>Pterygota</taxon>
        <taxon>Neoptera</taxon>
        <taxon>Endopterygota</taxon>
        <taxon>Hymenoptera</taxon>
        <taxon>Apocrita</taxon>
        <taxon>Aculeata</taxon>
        <taxon>Formicoidea</taxon>
        <taxon>Formicidae</taxon>
        <taxon>Ponerinae</taxon>
        <taxon>Ponerini</taxon>
        <taxon>Harpegnathos</taxon>
    </lineage>
</organism>
<dbReference type="SMART" id="SM00638">
    <property type="entry name" value="LPD_N"/>
    <property type="match status" value="1"/>
</dbReference>
<proteinExistence type="predicted"/>
<dbReference type="InParanoid" id="E2C964"/>
<evidence type="ECO:0000313" key="5">
    <source>
        <dbReference type="EMBL" id="EFN75537.1"/>
    </source>
</evidence>
<name>E2C964_HARSA</name>
<dbReference type="Pfam" id="PF09172">
    <property type="entry name" value="Vit_open_b-sht"/>
    <property type="match status" value="1"/>
</dbReference>
<feature type="chain" id="PRO_5003157746" evidence="3">
    <location>
        <begin position="18"/>
        <end position="1517"/>
    </location>
</feature>
<dbReference type="Proteomes" id="UP000008237">
    <property type="component" value="Unassembled WGS sequence"/>
</dbReference>
<dbReference type="OrthoDB" id="5956066at2759"/>
<dbReference type="GO" id="GO:0005319">
    <property type="term" value="F:lipid transporter activity"/>
    <property type="evidence" value="ECO:0007669"/>
    <property type="project" value="InterPro"/>
</dbReference>
<evidence type="ECO:0000313" key="6">
    <source>
        <dbReference type="Proteomes" id="UP000008237"/>
    </source>
</evidence>
<reference evidence="5 6" key="1">
    <citation type="journal article" date="2010" name="Science">
        <title>Genomic comparison of the ants Camponotus floridanus and Harpegnathos saltator.</title>
        <authorList>
            <person name="Bonasio R."/>
            <person name="Zhang G."/>
            <person name="Ye C."/>
            <person name="Mutti N.S."/>
            <person name="Fang X."/>
            <person name="Qin N."/>
            <person name="Donahue G."/>
            <person name="Yang P."/>
            <person name="Li Q."/>
            <person name="Li C."/>
            <person name="Zhang P."/>
            <person name="Huang Z."/>
            <person name="Berger S.L."/>
            <person name="Reinberg D."/>
            <person name="Wang J."/>
            <person name="Liebig J."/>
        </authorList>
    </citation>
    <scope>NUCLEOTIDE SEQUENCE [LARGE SCALE GENOMIC DNA]</scope>
    <source>
        <strain evidence="5 6">R22 G/1</strain>
    </source>
</reference>
<dbReference type="OMA" id="QAIWAIK"/>